<dbReference type="Pfam" id="PF19909">
    <property type="entry name" value="DUF6382"/>
    <property type="match status" value="1"/>
</dbReference>
<dbReference type="PANTHER" id="PTHR23308">
    <property type="entry name" value="NUCLEAR INHIBITOR OF PROTEIN PHOSPHATASE-1"/>
    <property type="match status" value="1"/>
</dbReference>
<dbReference type="Pfam" id="PF00498">
    <property type="entry name" value="FHA"/>
    <property type="match status" value="1"/>
</dbReference>
<evidence type="ECO:0000259" key="3">
    <source>
        <dbReference type="PROSITE" id="PS50006"/>
    </source>
</evidence>
<dbReference type="PROSITE" id="PS50006">
    <property type="entry name" value="FHA_DOMAIN"/>
    <property type="match status" value="1"/>
</dbReference>
<proteinExistence type="predicted"/>
<dbReference type="AlphaFoldDB" id="A0A2A9ECN2"/>
<keyword evidence="5" id="KW-1185">Reference proteome</keyword>
<organism evidence="4 5">
    <name type="scientific">Flavimobilis soli</name>
    <dbReference type="NCBI Taxonomy" id="442709"/>
    <lineage>
        <taxon>Bacteria</taxon>
        <taxon>Bacillati</taxon>
        <taxon>Actinomycetota</taxon>
        <taxon>Actinomycetes</taxon>
        <taxon>Micrococcales</taxon>
        <taxon>Jonesiaceae</taxon>
        <taxon>Flavimobilis</taxon>
    </lineage>
</organism>
<dbReference type="InterPro" id="IPR000253">
    <property type="entry name" value="FHA_dom"/>
</dbReference>
<dbReference type="SUPFAM" id="SSF49879">
    <property type="entry name" value="SMAD/FHA domain"/>
    <property type="match status" value="1"/>
</dbReference>
<dbReference type="EMBL" id="PDJH01000001">
    <property type="protein sequence ID" value="PFG36376.1"/>
    <property type="molecule type" value="Genomic_DNA"/>
</dbReference>
<dbReference type="Proteomes" id="UP000221394">
    <property type="component" value="Unassembled WGS sequence"/>
</dbReference>
<keyword evidence="1" id="KW-0597">Phosphoprotein</keyword>
<evidence type="ECO:0000313" key="4">
    <source>
        <dbReference type="EMBL" id="PFG36376.1"/>
    </source>
</evidence>
<feature type="domain" description="FHA" evidence="3">
    <location>
        <begin position="387"/>
        <end position="437"/>
    </location>
</feature>
<dbReference type="InterPro" id="IPR045962">
    <property type="entry name" value="DUF6382"/>
</dbReference>
<sequence length="464" mass="48600">MAHIERTVDGHQVVATFGVDDTFDSVVWGMISHNQVPHVAPASRSTIDATTVVRYDVAGSVPLVGLVDRPLRREQVLALVYGVLETLLEADRYMIDQHAFLVTREHLYVDPSSCEPVLLCLPVREREPDDVATVLRDALLQLWIDREEDRAYVAELVNVLTAAGSGADLRVLARAVKDIEAPRKQVASPFGDPRTVEPAGGREGPAAPHASAAPGAGTPASYGYAVPGAPSSSPPVPAPAAPASPGSDGEKKMSLLYLLQHYSKENKEIYDRQRKARAAAASAASAAQAHAAQAHAAQAAVAPGVPPAPPAVTHTAPVAASAPASLPADARGAVADTPFEHTIHVGARGVREEVPDEVQAAVAAGTGRARLQRTSTGEMILLTQAVTVIGRRRARVDVAISGDTVSKNHATVIRSAQGWSITDNGSTNGVEIGGQRIAAFEPVMLSSGDRIGIGDEVLIFMADA</sequence>
<dbReference type="CDD" id="cd00060">
    <property type="entry name" value="FHA"/>
    <property type="match status" value="1"/>
</dbReference>
<accession>A0A2A9ECN2</accession>
<protein>
    <submittedName>
        <fullName evidence="4">FHA domain-containing protein</fullName>
    </submittedName>
</protein>
<dbReference type="Gene3D" id="2.60.200.20">
    <property type="match status" value="1"/>
</dbReference>
<dbReference type="OrthoDB" id="3637276at2"/>
<name>A0A2A9ECN2_9MICO</name>
<dbReference type="SMART" id="SM00240">
    <property type="entry name" value="FHA"/>
    <property type="match status" value="1"/>
</dbReference>
<evidence type="ECO:0000313" key="5">
    <source>
        <dbReference type="Proteomes" id="UP000221394"/>
    </source>
</evidence>
<dbReference type="InterPro" id="IPR050923">
    <property type="entry name" value="Cell_Proc_Reg/RNA_Proc"/>
</dbReference>
<feature type="compositionally biased region" description="Pro residues" evidence="2">
    <location>
        <begin position="232"/>
        <end position="242"/>
    </location>
</feature>
<evidence type="ECO:0000256" key="2">
    <source>
        <dbReference type="SAM" id="MobiDB-lite"/>
    </source>
</evidence>
<comment type="caution">
    <text evidence="4">The sequence shown here is derived from an EMBL/GenBank/DDBJ whole genome shotgun (WGS) entry which is preliminary data.</text>
</comment>
<reference evidence="4 5" key="1">
    <citation type="submission" date="2017-10" db="EMBL/GenBank/DDBJ databases">
        <title>Sequencing the genomes of 1000 actinobacteria strains.</title>
        <authorList>
            <person name="Klenk H.-P."/>
        </authorList>
    </citation>
    <scope>NUCLEOTIDE SEQUENCE [LARGE SCALE GENOMIC DNA]</scope>
    <source>
        <strain evidence="4 5">DSM 21574</strain>
    </source>
</reference>
<gene>
    <name evidence="4" type="ORF">ATL41_1094</name>
</gene>
<evidence type="ECO:0000256" key="1">
    <source>
        <dbReference type="ARBA" id="ARBA00022553"/>
    </source>
</evidence>
<feature type="compositionally biased region" description="Low complexity" evidence="2">
    <location>
        <begin position="204"/>
        <end position="231"/>
    </location>
</feature>
<dbReference type="InterPro" id="IPR008984">
    <property type="entry name" value="SMAD_FHA_dom_sf"/>
</dbReference>
<dbReference type="RefSeq" id="WP_098457569.1">
    <property type="nucleotide sequence ID" value="NZ_PDJH01000001.1"/>
</dbReference>
<feature type="region of interest" description="Disordered" evidence="2">
    <location>
        <begin position="184"/>
        <end position="249"/>
    </location>
</feature>